<dbReference type="InterPro" id="IPR002938">
    <property type="entry name" value="FAD-bd"/>
</dbReference>
<comment type="caution">
    <text evidence="7">The sequence shown here is derived from an EMBL/GenBank/DDBJ whole genome shotgun (WGS) entry which is preliminary data.</text>
</comment>
<feature type="domain" description="FAD-binding" evidence="6">
    <location>
        <begin position="14"/>
        <end position="379"/>
    </location>
</feature>
<dbReference type="Pfam" id="PF01494">
    <property type="entry name" value="FAD_binding_3"/>
    <property type="match status" value="1"/>
</dbReference>
<keyword evidence="3" id="KW-0274">FAD</keyword>
<name>A0A9N9LUP3_9HELO</name>
<evidence type="ECO:0000259" key="6">
    <source>
        <dbReference type="Pfam" id="PF01494"/>
    </source>
</evidence>
<dbReference type="SUPFAM" id="SSF51905">
    <property type="entry name" value="FAD/NAD(P)-binding domain"/>
    <property type="match status" value="1"/>
</dbReference>
<dbReference type="GO" id="GO:0071949">
    <property type="term" value="F:FAD binding"/>
    <property type="evidence" value="ECO:0007669"/>
    <property type="project" value="InterPro"/>
</dbReference>
<dbReference type="AlphaFoldDB" id="A0A9N9LUP3"/>
<dbReference type="Proteomes" id="UP000701801">
    <property type="component" value="Unassembled WGS sequence"/>
</dbReference>
<evidence type="ECO:0000256" key="5">
    <source>
        <dbReference type="ARBA" id="ARBA00023033"/>
    </source>
</evidence>
<gene>
    <name evidence="7" type="ORF">HYALB_00005843</name>
</gene>
<dbReference type="Gene3D" id="3.50.50.60">
    <property type="entry name" value="FAD/NAD(P)-binding domain"/>
    <property type="match status" value="1"/>
</dbReference>
<evidence type="ECO:0000256" key="1">
    <source>
        <dbReference type="ARBA" id="ARBA00001974"/>
    </source>
</evidence>
<reference evidence="7" key="1">
    <citation type="submission" date="2021-07" db="EMBL/GenBank/DDBJ databases">
        <authorList>
            <person name="Durling M."/>
        </authorList>
    </citation>
    <scope>NUCLEOTIDE SEQUENCE</scope>
</reference>
<dbReference type="GO" id="GO:0004497">
    <property type="term" value="F:monooxygenase activity"/>
    <property type="evidence" value="ECO:0007669"/>
    <property type="project" value="UniProtKB-KW"/>
</dbReference>
<proteinExistence type="predicted"/>
<sequence>MAPTSEEKLRKSDLHVLIAGAGIVGLTLAQGCKKHGIPFTIFERDIDRLSKPQGWALTLHWSLNSLRRTIDADLAKDLTTATVDPTLKLDSGNFLFLNAETGETRYKIPPTKERLRLNRLKLLNLLSKGLDIQWGKVATSLKDLPDGTVEVNFQDGSVATGSMLIGADGNHSKVRKSLIKDEKKSSLTELPIRVLAAVRHFTYEQRLEARALDPLMFSGLNPTTSNYVWYSVQEVFEQEDGKNPFDALVLTSWEFKDSEKDVAPSTNKLRVAYMKERAKDFIGPIRRLFEGIPDDSERITSLTLADYPSLDWESNPKVTLAGDAAHAMTMYRGEGANHGILDAALLIDQLIKVNSGEVDQKRAIEVYEEEMKRRCKAAVLKSRQACLDGHNWNHITDGSPLIGGRWPPATA</sequence>
<evidence type="ECO:0000256" key="2">
    <source>
        <dbReference type="ARBA" id="ARBA00022630"/>
    </source>
</evidence>
<evidence type="ECO:0000313" key="7">
    <source>
        <dbReference type="EMBL" id="CAG8981128.1"/>
    </source>
</evidence>
<keyword evidence="8" id="KW-1185">Reference proteome</keyword>
<comment type="cofactor">
    <cofactor evidence="1">
        <name>FAD</name>
        <dbReference type="ChEBI" id="CHEBI:57692"/>
    </cofactor>
</comment>
<keyword evidence="2" id="KW-0285">Flavoprotein</keyword>
<evidence type="ECO:0000313" key="8">
    <source>
        <dbReference type="Proteomes" id="UP000701801"/>
    </source>
</evidence>
<dbReference type="PRINTS" id="PR00420">
    <property type="entry name" value="RNGMNOXGNASE"/>
</dbReference>
<accession>A0A9N9LUP3</accession>
<keyword evidence="4" id="KW-0560">Oxidoreductase</keyword>
<dbReference type="PANTHER" id="PTHR47178">
    <property type="entry name" value="MONOOXYGENASE, FAD-BINDING"/>
    <property type="match status" value="1"/>
</dbReference>
<keyword evidence="5" id="KW-0503">Monooxygenase</keyword>
<evidence type="ECO:0000256" key="4">
    <source>
        <dbReference type="ARBA" id="ARBA00023002"/>
    </source>
</evidence>
<dbReference type="InterPro" id="IPR036188">
    <property type="entry name" value="FAD/NAD-bd_sf"/>
</dbReference>
<evidence type="ECO:0000256" key="3">
    <source>
        <dbReference type="ARBA" id="ARBA00022827"/>
    </source>
</evidence>
<dbReference type="EMBL" id="CAJVRM010000451">
    <property type="protein sequence ID" value="CAG8981128.1"/>
    <property type="molecule type" value="Genomic_DNA"/>
</dbReference>
<organism evidence="7 8">
    <name type="scientific">Hymenoscyphus albidus</name>
    <dbReference type="NCBI Taxonomy" id="595503"/>
    <lineage>
        <taxon>Eukaryota</taxon>
        <taxon>Fungi</taxon>
        <taxon>Dikarya</taxon>
        <taxon>Ascomycota</taxon>
        <taxon>Pezizomycotina</taxon>
        <taxon>Leotiomycetes</taxon>
        <taxon>Helotiales</taxon>
        <taxon>Helotiaceae</taxon>
        <taxon>Hymenoscyphus</taxon>
    </lineage>
</organism>
<dbReference type="OrthoDB" id="47494at2759"/>
<dbReference type="PANTHER" id="PTHR47178:SF1">
    <property type="entry name" value="FAD-BINDING DOMAIN-CONTAINING PROTEIN-RELATED"/>
    <property type="match status" value="1"/>
</dbReference>
<protein>
    <recommendedName>
        <fullName evidence="6">FAD-binding domain-containing protein</fullName>
    </recommendedName>
</protein>